<accession>A0ABR3R5S9</accession>
<organism evidence="1 2">
    <name type="scientific">Paraconiothyrium brasiliense</name>
    <dbReference type="NCBI Taxonomy" id="300254"/>
    <lineage>
        <taxon>Eukaryota</taxon>
        <taxon>Fungi</taxon>
        <taxon>Dikarya</taxon>
        <taxon>Ascomycota</taxon>
        <taxon>Pezizomycotina</taxon>
        <taxon>Dothideomycetes</taxon>
        <taxon>Pleosporomycetidae</taxon>
        <taxon>Pleosporales</taxon>
        <taxon>Massarineae</taxon>
        <taxon>Didymosphaeriaceae</taxon>
        <taxon>Paraconiothyrium</taxon>
    </lineage>
</organism>
<comment type="caution">
    <text evidence="1">The sequence shown here is derived from an EMBL/GenBank/DDBJ whole genome shotgun (WGS) entry which is preliminary data.</text>
</comment>
<evidence type="ECO:0000313" key="2">
    <source>
        <dbReference type="Proteomes" id="UP001521785"/>
    </source>
</evidence>
<name>A0ABR3R5S9_9PLEO</name>
<dbReference type="Proteomes" id="UP001521785">
    <property type="component" value="Unassembled WGS sequence"/>
</dbReference>
<keyword evidence="2" id="KW-1185">Reference proteome</keyword>
<evidence type="ECO:0000313" key="1">
    <source>
        <dbReference type="EMBL" id="KAL1599504.1"/>
    </source>
</evidence>
<protein>
    <submittedName>
        <fullName evidence="1">Uncharacterized protein</fullName>
    </submittedName>
</protein>
<proteinExistence type="predicted"/>
<sequence>MGYDQAGVTRSVNAIQNELQYLASQGVLAPPQQQSIQAQLPRPDGQAAQYIDPRYVNGNQQFNPALIAQQAQDPNNPAHPQNPKEMEPAGGGYPHLHAQLYSPLNYFNALTPTYYPPNGECTDFYVPVSIDYEGQDFNGTKWQKPFELQDALINITASACKGNPVPLGAK</sequence>
<gene>
    <name evidence="1" type="ORF">SLS60_007307</name>
</gene>
<dbReference type="EMBL" id="JAKJXO020000010">
    <property type="protein sequence ID" value="KAL1599504.1"/>
    <property type="molecule type" value="Genomic_DNA"/>
</dbReference>
<reference evidence="1 2" key="1">
    <citation type="submission" date="2024-02" db="EMBL/GenBank/DDBJ databases">
        <title>De novo assembly and annotation of 12 fungi associated with fruit tree decline syndrome in Ontario, Canada.</title>
        <authorList>
            <person name="Sulman M."/>
            <person name="Ellouze W."/>
            <person name="Ilyukhin E."/>
        </authorList>
    </citation>
    <scope>NUCLEOTIDE SEQUENCE [LARGE SCALE GENOMIC DNA]</scope>
    <source>
        <strain evidence="1 2">M42-189</strain>
    </source>
</reference>